<dbReference type="SUPFAM" id="SSF54001">
    <property type="entry name" value="Cysteine proteinases"/>
    <property type="match status" value="1"/>
</dbReference>
<dbReference type="InterPro" id="IPR002931">
    <property type="entry name" value="Transglutaminase-like"/>
</dbReference>
<proteinExistence type="predicted"/>
<dbReference type="Proteomes" id="UP000198307">
    <property type="component" value="Unassembled WGS sequence"/>
</dbReference>
<keyword evidence="3" id="KW-1185">Reference proteome</keyword>
<evidence type="ECO:0000313" key="2">
    <source>
        <dbReference type="EMBL" id="SNT76796.1"/>
    </source>
</evidence>
<accession>A0A239Q3F2</accession>
<dbReference type="InterPro" id="IPR038765">
    <property type="entry name" value="Papain-like_cys_pep_sf"/>
</dbReference>
<dbReference type="AlphaFoldDB" id="A0A239Q3F2"/>
<gene>
    <name evidence="2" type="ORF">SAMN05444959_12824</name>
</gene>
<dbReference type="PANTHER" id="PTHR33490:SF1">
    <property type="entry name" value="SLL1233 PROTEIN"/>
    <property type="match status" value="1"/>
</dbReference>
<evidence type="ECO:0000259" key="1">
    <source>
        <dbReference type="SMART" id="SM00460"/>
    </source>
</evidence>
<protein>
    <submittedName>
        <fullName evidence="2">Transglutaminase-like enzyme, putative cysteine protease</fullName>
    </submittedName>
</protein>
<keyword evidence="2" id="KW-0378">Hydrolase</keyword>
<dbReference type="GO" id="GO:0008233">
    <property type="term" value="F:peptidase activity"/>
    <property type="evidence" value="ECO:0007669"/>
    <property type="project" value="UniProtKB-KW"/>
</dbReference>
<dbReference type="SMART" id="SM00460">
    <property type="entry name" value="TGc"/>
    <property type="match status" value="1"/>
</dbReference>
<dbReference type="EMBL" id="FZQB01000028">
    <property type="protein sequence ID" value="SNT76796.1"/>
    <property type="molecule type" value="Genomic_DNA"/>
</dbReference>
<keyword evidence="2" id="KW-0645">Protease</keyword>
<dbReference type="Pfam" id="PF08379">
    <property type="entry name" value="Bact_transglu_N"/>
    <property type="match status" value="1"/>
</dbReference>
<evidence type="ECO:0000313" key="3">
    <source>
        <dbReference type="Proteomes" id="UP000198307"/>
    </source>
</evidence>
<dbReference type="PANTHER" id="PTHR33490">
    <property type="entry name" value="BLR5614 PROTEIN-RELATED"/>
    <property type="match status" value="1"/>
</dbReference>
<dbReference type="InterPro" id="IPR013589">
    <property type="entry name" value="Bac_transglu_N"/>
</dbReference>
<feature type="domain" description="Transglutaminase-like" evidence="1">
    <location>
        <begin position="232"/>
        <end position="301"/>
    </location>
</feature>
<organism evidence="2 3">
    <name type="scientific">Paracoccus seriniphilus</name>
    <dbReference type="NCBI Taxonomy" id="184748"/>
    <lineage>
        <taxon>Bacteria</taxon>
        <taxon>Pseudomonadati</taxon>
        <taxon>Pseudomonadota</taxon>
        <taxon>Alphaproteobacteria</taxon>
        <taxon>Rhodobacterales</taxon>
        <taxon>Paracoccaceae</taxon>
        <taxon>Paracoccus</taxon>
    </lineage>
</organism>
<name>A0A239Q3F2_9RHOB</name>
<dbReference type="GO" id="GO:0006508">
    <property type="term" value="P:proteolysis"/>
    <property type="evidence" value="ECO:0007669"/>
    <property type="project" value="UniProtKB-KW"/>
</dbReference>
<dbReference type="Pfam" id="PF01841">
    <property type="entry name" value="Transglut_core"/>
    <property type="match status" value="1"/>
</dbReference>
<sequence length="366" mass="39801">MPAVRNPFLERRVRRADLSALQRVERLAKRRARQSGRITPSLIHIDARAVFLEPHWTPILACLDIVHTTTYQYRHAVSLGPHRLMLRPRETRELRLFSHDLSITPTAAVTWAHDVAGNAIATAIFDGPTDHLVIESRASVELTAPAWPVFAIATSAIQYPFVYAADEWTDLGALTVPQYGDVDGRLARWIDGFVMARPTDTLSLLKDISNGVFIQISYQSRDDEGTQSPNETLERGWGSCRDFAVLLAEAARRLGLGARIVSGYLSDPETSLVGSAGSGSTHAWVEIFIPGAGWIAFDPTNRSVGSGNLVPLAVARNIAQVTPVAGTFLGSTSDLLSMEVVVRVKNASSPNDSFPAQSGRADIALA</sequence>
<dbReference type="Gene3D" id="3.10.620.30">
    <property type="match status" value="1"/>
</dbReference>
<reference evidence="2 3" key="1">
    <citation type="submission" date="2017-07" db="EMBL/GenBank/DDBJ databases">
        <authorList>
            <person name="Sun Z.S."/>
            <person name="Albrecht U."/>
            <person name="Echele G."/>
            <person name="Lee C.C."/>
        </authorList>
    </citation>
    <scope>NUCLEOTIDE SEQUENCE [LARGE SCALE GENOMIC DNA]</scope>
    <source>
        <strain evidence="2 3">DSM 14827</strain>
    </source>
</reference>